<evidence type="ECO:0000313" key="3">
    <source>
        <dbReference type="Proteomes" id="UP000309128"/>
    </source>
</evidence>
<name>A0A5S4F7X8_9ACTN</name>
<evidence type="ECO:0000256" key="1">
    <source>
        <dbReference type="SAM" id="Phobius"/>
    </source>
</evidence>
<keyword evidence="1" id="KW-0472">Membrane</keyword>
<comment type="caution">
    <text evidence="2">The sequence shown here is derived from an EMBL/GenBank/DDBJ whole genome shotgun (WGS) entry which is preliminary data.</text>
</comment>
<keyword evidence="1" id="KW-1133">Transmembrane helix</keyword>
<reference evidence="2 3" key="1">
    <citation type="submission" date="2019-05" db="EMBL/GenBank/DDBJ databases">
        <title>Draft genome sequence of Nonomuraea turkmeniaca DSM 43926.</title>
        <authorList>
            <person name="Saricaoglu S."/>
            <person name="Isik K."/>
        </authorList>
    </citation>
    <scope>NUCLEOTIDE SEQUENCE [LARGE SCALE GENOMIC DNA]</scope>
    <source>
        <strain evidence="2 3">DSM 43926</strain>
    </source>
</reference>
<gene>
    <name evidence="2" type="ORF">ETD86_32660</name>
</gene>
<dbReference type="Proteomes" id="UP000309128">
    <property type="component" value="Unassembled WGS sequence"/>
</dbReference>
<dbReference type="AlphaFoldDB" id="A0A5S4F7X8"/>
<accession>A0A5S4F7X8</accession>
<dbReference type="RefSeq" id="WP_138670503.1">
    <property type="nucleotide sequence ID" value="NZ_VCKY01000135.1"/>
</dbReference>
<keyword evidence="1" id="KW-0812">Transmembrane</keyword>
<protein>
    <submittedName>
        <fullName evidence="2">Uncharacterized protein</fullName>
    </submittedName>
</protein>
<evidence type="ECO:0000313" key="2">
    <source>
        <dbReference type="EMBL" id="TMR12403.1"/>
    </source>
</evidence>
<feature type="transmembrane region" description="Helical" evidence="1">
    <location>
        <begin position="42"/>
        <end position="62"/>
    </location>
</feature>
<organism evidence="2 3">
    <name type="scientific">Nonomuraea turkmeniaca</name>
    <dbReference type="NCBI Taxonomy" id="103838"/>
    <lineage>
        <taxon>Bacteria</taxon>
        <taxon>Bacillati</taxon>
        <taxon>Actinomycetota</taxon>
        <taxon>Actinomycetes</taxon>
        <taxon>Streptosporangiales</taxon>
        <taxon>Streptosporangiaceae</taxon>
        <taxon>Nonomuraea</taxon>
    </lineage>
</organism>
<dbReference type="EMBL" id="VCKY01000135">
    <property type="protein sequence ID" value="TMR12403.1"/>
    <property type="molecule type" value="Genomic_DNA"/>
</dbReference>
<proteinExistence type="predicted"/>
<sequence length="101" mass="10766">MQKIAWRAMRVGVITLAVTAIGLANALPVSALTWYGDPPTKASNLVTMGAVGSLSCGGTVMVRRGNHGNYAYYCGAGLVPKFDLQQRIYPWSSAYSARNAL</sequence>
<keyword evidence="3" id="KW-1185">Reference proteome</keyword>